<dbReference type="Pfam" id="PF02852">
    <property type="entry name" value="Pyr_redox_dim"/>
    <property type="match status" value="1"/>
</dbReference>
<protein>
    <recommendedName>
        <fullName evidence="1">Pyridine nucleotide-disulphide oxidoreductase dimerisation domain-containing protein</fullName>
    </recommendedName>
</protein>
<dbReference type="Gene3D" id="3.30.390.30">
    <property type="match status" value="1"/>
</dbReference>
<comment type="caution">
    <text evidence="2">The sequence shown here is derived from an EMBL/GenBank/DDBJ whole genome shotgun (WGS) entry which is preliminary data.</text>
</comment>
<dbReference type="SUPFAM" id="SSF55424">
    <property type="entry name" value="FAD/NAD-linked reductases, dimerisation (C-terminal) domain"/>
    <property type="match status" value="1"/>
</dbReference>
<dbReference type="AlphaFoldDB" id="X1JHL2"/>
<dbReference type="InterPro" id="IPR016156">
    <property type="entry name" value="FAD/NAD-linked_Rdtase_dimer_sf"/>
</dbReference>
<gene>
    <name evidence="2" type="ORF">S06H3_03674</name>
</gene>
<reference evidence="2" key="1">
    <citation type="journal article" date="2014" name="Front. Microbiol.">
        <title>High frequency of phylogenetically diverse reductive dehalogenase-homologous genes in deep subseafloor sedimentary metagenomes.</title>
        <authorList>
            <person name="Kawai M."/>
            <person name="Futagami T."/>
            <person name="Toyoda A."/>
            <person name="Takaki Y."/>
            <person name="Nishi S."/>
            <person name="Hori S."/>
            <person name="Arai W."/>
            <person name="Tsubouchi T."/>
            <person name="Morono Y."/>
            <person name="Uchiyama I."/>
            <person name="Ito T."/>
            <person name="Fujiyama A."/>
            <person name="Inagaki F."/>
            <person name="Takami H."/>
        </authorList>
    </citation>
    <scope>NUCLEOTIDE SEQUENCE</scope>
    <source>
        <strain evidence="2">Expedition CK06-06</strain>
    </source>
</reference>
<dbReference type="EMBL" id="BARV01001221">
    <property type="protein sequence ID" value="GAH93497.1"/>
    <property type="molecule type" value="Genomic_DNA"/>
</dbReference>
<evidence type="ECO:0000313" key="2">
    <source>
        <dbReference type="EMBL" id="GAH93497.1"/>
    </source>
</evidence>
<name>X1JHL2_9ZZZZ</name>
<organism evidence="2">
    <name type="scientific">marine sediment metagenome</name>
    <dbReference type="NCBI Taxonomy" id="412755"/>
    <lineage>
        <taxon>unclassified sequences</taxon>
        <taxon>metagenomes</taxon>
        <taxon>ecological metagenomes</taxon>
    </lineage>
</organism>
<feature type="domain" description="Pyridine nucleotide-disulphide oxidoreductase dimerisation" evidence="1">
    <location>
        <begin position="1"/>
        <end position="42"/>
    </location>
</feature>
<feature type="non-terminal residue" evidence="2">
    <location>
        <position position="1"/>
    </location>
</feature>
<evidence type="ECO:0000259" key="1">
    <source>
        <dbReference type="Pfam" id="PF02852"/>
    </source>
</evidence>
<proteinExistence type="predicted"/>
<dbReference type="InterPro" id="IPR004099">
    <property type="entry name" value="Pyr_nucl-diS_OxRdtase_dimer"/>
</dbReference>
<sequence>GPRASDLVHEVAVAMKGELLADDLASTVHSHPTLSEAVMEAAEDCFGIATHK</sequence>
<accession>X1JHL2</accession>